<gene>
    <name evidence="13" type="primary">LOC108741301</name>
</gene>
<evidence type="ECO:0000256" key="1">
    <source>
        <dbReference type="ARBA" id="ARBA00004141"/>
    </source>
</evidence>
<dbReference type="OrthoDB" id="7787645at2759"/>
<dbReference type="PANTHER" id="PTHR45695:SF15">
    <property type="entry name" value="OPSIN RH2"/>
    <property type="match status" value="1"/>
</dbReference>
<dbReference type="SUPFAM" id="SSF81321">
    <property type="entry name" value="Family A G protein-coupled receptor-like"/>
    <property type="match status" value="1"/>
</dbReference>
<dbReference type="PRINTS" id="PR00237">
    <property type="entry name" value="GPCRRHODOPSN"/>
</dbReference>
<evidence type="ECO:0000313" key="13">
    <source>
        <dbReference type="RefSeq" id="XP_018331570.1"/>
    </source>
</evidence>
<feature type="transmembrane region" description="Helical" evidence="10">
    <location>
        <begin position="75"/>
        <end position="94"/>
    </location>
</feature>
<evidence type="ECO:0000256" key="4">
    <source>
        <dbReference type="ARBA" id="ARBA00022989"/>
    </source>
</evidence>
<evidence type="ECO:0000256" key="5">
    <source>
        <dbReference type="ARBA" id="ARBA00023040"/>
    </source>
</evidence>
<reference evidence="13" key="1">
    <citation type="submission" date="2025-08" db="UniProtKB">
        <authorList>
            <consortium name="RefSeq"/>
        </authorList>
    </citation>
    <scope>IDENTIFICATION</scope>
    <source>
        <tissue evidence="13">Entire body</tissue>
    </source>
</reference>
<name>A0A1W4XGT6_AGRPL</name>
<accession>A0A1W4XGT6</accession>
<feature type="transmembrane region" description="Helical" evidence="10">
    <location>
        <begin position="115"/>
        <end position="133"/>
    </location>
</feature>
<dbReference type="Proteomes" id="UP000192223">
    <property type="component" value="Unplaced"/>
</dbReference>
<evidence type="ECO:0000259" key="11">
    <source>
        <dbReference type="PROSITE" id="PS50262"/>
    </source>
</evidence>
<dbReference type="Pfam" id="PF00001">
    <property type="entry name" value="7tm_1"/>
    <property type="match status" value="1"/>
</dbReference>
<keyword evidence="3 9" id="KW-0812">Transmembrane</keyword>
<dbReference type="Gene3D" id="1.20.1070.10">
    <property type="entry name" value="Rhodopsin 7-helix transmembrane proteins"/>
    <property type="match status" value="2"/>
</dbReference>
<comment type="subcellular location">
    <subcellularLocation>
        <location evidence="1">Membrane</location>
        <topology evidence="1">Multi-pass membrane protein</topology>
    </subcellularLocation>
</comment>
<proteinExistence type="inferred from homology"/>
<evidence type="ECO:0000256" key="2">
    <source>
        <dbReference type="ARBA" id="ARBA00010663"/>
    </source>
</evidence>
<keyword evidence="12" id="KW-1185">Reference proteome</keyword>
<dbReference type="PROSITE" id="PS50262">
    <property type="entry name" value="G_PROTEIN_RECEP_F1_2"/>
    <property type="match status" value="1"/>
</dbReference>
<dbReference type="AlphaFoldDB" id="A0A1W4XGT6"/>
<dbReference type="GeneID" id="108741301"/>
<evidence type="ECO:0000256" key="8">
    <source>
        <dbReference type="ARBA" id="ARBA00023224"/>
    </source>
</evidence>
<dbReference type="InterPro" id="IPR000276">
    <property type="entry name" value="GPCR_Rhodpsn"/>
</dbReference>
<keyword evidence="7 9" id="KW-0675">Receptor</keyword>
<dbReference type="PANTHER" id="PTHR45695">
    <property type="entry name" value="LEUCOKININ RECEPTOR-RELATED"/>
    <property type="match status" value="1"/>
</dbReference>
<dbReference type="InterPro" id="IPR017452">
    <property type="entry name" value="GPCR_Rhodpsn_7TM"/>
</dbReference>
<feature type="transmembrane region" description="Helical" evidence="10">
    <location>
        <begin position="38"/>
        <end position="63"/>
    </location>
</feature>
<evidence type="ECO:0000256" key="9">
    <source>
        <dbReference type="RuleBase" id="RU000688"/>
    </source>
</evidence>
<keyword evidence="5 9" id="KW-0297">G-protein coupled receptor</keyword>
<evidence type="ECO:0000256" key="7">
    <source>
        <dbReference type="ARBA" id="ARBA00023170"/>
    </source>
</evidence>
<dbReference type="GO" id="GO:0004930">
    <property type="term" value="F:G protein-coupled receptor activity"/>
    <property type="evidence" value="ECO:0007669"/>
    <property type="project" value="UniProtKB-KW"/>
</dbReference>
<dbReference type="PROSITE" id="PS00237">
    <property type="entry name" value="G_PROTEIN_RECEP_F1_1"/>
    <property type="match status" value="1"/>
</dbReference>
<comment type="similarity">
    <text evidence="2 9">Belongs to the G-protein coupled receptor 1 family.</text>
</comment>
<evidence type="ECO:0000256" key="3">
    <source>
        <dbReference type="ARBA" id="ARBA00022692"/>
    </source>
</evidence>
<keyword evidence="8 9" id="KW-0807">Transducer</keyword>
<dbReference type="GO" id="GO:0005886">
    <property type="term" value="C:plasma membrane"/>
    <property type="evidence" value="ECO:0007669"/>
    <property type="project" value="TreeGrafter"/>
</dbReference>
<keyword evidence="4 10" id="KW-1133">Transmembrane helix</keyword>
<evidence type="ECO:0000313" key="12">
    <source>
        <dbReference type="Proteomes" id="UP000192223"/>
    </source>
</evidence>
<protein>
    <submittedName>
        <fullName evidence="13">Uncharacterized protein LOC108741301 isoform X2</fullName>
    </submittedName>
</protein>
<evidence type="ECO:0000256" key="10">
    <source>
        <dbReference type="SAM" id="Phobius"/>
    </source>
</evidence>
<feature type="transmembrane region" description="Helical" evidence="10">
    <location>
        <begin position="184"/>
        <end position="202"/>
    </location>
</feature>
<keyword evidence="6 10" id="KW-0472">Membrane</keyword>
<feature type="domain" description="G-protein coupled receptors family 1 profile" evidence="11">
    <location>
        <begin position="18"/>
        <end position="238"/>
    </location>
</feature>
<dbReference type="CDD" id="cd00637">
    <property type="entry name" value="7tm_classA_rhodopsin-like"/>
    <property type="match status" value="1"/>
</dbReference>
<organism evidence="12 13">
    <name type="scientific">Agrilus planipennis</name>
    <name type="common">Emerald ash borer</name>
    <name type="synonym">Agrilus marcopoli</name>
    <dbReference type="NCBI Taxonomy" id="224129"/>
    <lineage>
        <taxon>Eukaryota</taxon>
        <taxon>Metazoa</taxon>
        <taxon>Ecdysozoa</taxon>
        <taxon>Arthropoda</taxon>
        <taxon>Hexapoda</taxon>
        <taxon>Insecta</taxon>
        <taxon>Pterygota</taxon>
        <taxon>Neoptera</taxon>
        <taxon>Endopterygota</taxon>
        <taxon>Coleoptera</taxon>
        <taxon>Polyphaga</taxon>
        <taxon>Elateriformia</taxon>
        <taxon>Buprestoidea</taxon>
        <taxon>Buprestidae</taxon>
        <taxon>Agrilinae</taxon>
        <taxon>Agrilus</taxon>
    </lineage>
</organism>
<feature type="transmembrane region" description="Helical" evidence="10">
    <location>
        <begin position="6"/>
        <end position="26"/>
    </location>
</feature>
<evidence type="ECO:0000256" key="6">
    <source>
        <dbReference type="ARBA" id="ARBA00023136"/>
    </source>
</evidence>
<dbReference type="RefSeq" id="XP_018331570.1">
    <property type="nucleotide sequence ID" value="XM_018476068.1"/>
</dbReference>
<sequence>MDYLTSFYGCVFFMGLMGNGCLVLMLCCGRGARMRSPLLLGLVFADLFVCCLSGPITAARYVITTWTQPWERLAIFMQEWPVSVSTLSMMALSVDRYFTVKNYRPARQVVQRRNLLLSAVIFTWVSSAAISSLQVFQKISWKRVMVIAKIIVASSKAIRKKDVDDGDSNDEQPMKSTLRSRRKLANALLFMATLFACCWLPHVVCLICTELNVSPTILVQRYSLFLGHAHSALSPIFYWILNHRWLIPPCKIRFPASNRHMASSTNEAALGPFNPRFVRPPHQARRCSSHYLY</sequence>